<evidence type="ECO:0000313" key="4">
    <source>
        <dbReference type="Proteomes" id="UP001445335"/>
    </source>
</evidence>
<sequence length="135" mass="14703">MTEDTLGLFVNWMGLVIVALVLGYHFVVADPKFAQEKSKEGEEGGEGALVLVDGAAGGAAVVQKETKEGFLLAPPPDTADRRTAAERRHDEKMAAREGEKTRKMALKSHRERVNEFNAALEQLSEHHDIPRVGPG</sequence>
<keyword evidence="2" id="KW-0472">Membrane</keyword>
<dbReference type="InterPro" id="IPR018943">
    <property type="entry name" value="Oligosaccaryltransferase"/>
</dbReference>
<protein>
    <recommendedName>
        <fullName evidence="5">Dolichyl-diphosphooligosaccharide--protein glycosyltransferase subunit 4</fullName>
    </recommendedName>
</protein>
<dbReference type="Pfam" id="PF10215">
    <property type="entry name" value="Ost4"/>
    <property type="match status" value="1"/>
</dbReference>
<gene>
    <name evidence="3" type="ORF">WJX81_008286</name>
</gene>
<feature type="region of interest" description="Disordered" evidence="1">
    <location>
        <begin position="71"/>
        <end position="103"/>
    </location>
</feature>
<proteinExistence type="predicted"/>
<evidence type="ECO:0000256" key="2">
    <source>
        <dbReference type="SAM" id="Phobius"/>
    </source>
</evidence>
<keyword evidence="2" id="KW-0812">Transmembrane</keyword>
<reference evidence="3 4" key="1">
    <citation type="journal article" date="2024" name="Nat. Commun.">
        <title>Phylogenomics reveals the evolutionary origins of lichenization in chlorophyte algae.</title>
        <authorList>
            <person name="Puginier C."/>
            <person name="Libourel C."/>
            <person name="Otte J."/>
            <person name="Skaloud P."/>
            <person name="Haon M."/>
            <person name="Grisel S."/>
            <person name="Petersen M."/>
            <person name="Berrin J.G."/>
            <person name="Delaux P.M."/>
            <person name="Dal Grande F."/>
            <person name="Keller J."/>
        </authorList>
    </citation>
    <scope>NUCLEOTIDE SEQUENCE [LARGE SCALE GENOMIC DNA]</scope>
    <source>
        <strain evidence="3 4">SAG 245.80</strain>
    </source>
</reference>
<evidence type="ECO:0000313" key="3">
    <source>
        <dbReference type="EMBL" id="KAK9822257.1"/>
    </source>
</evidence>
<comment type="caution">
    <text evidence="3">The sequence shown here is derived from an EMBL/GenBank/DDBJ whole genome shotgun (WGS) entry which is preliminary data.</text>
</comment>
<dbReference type="AlphaFoldDB" id="A0AAW1QM35"/>
<dbReference type="GO" id="GO:0005730">
    <property type="term" value="C:nucleolus"/>
    <property type="evidence" value="ECO:0007669"/>
    <property type="project" value="TreeGrafter"/>
</dbReference>
<keyword evidence="4" id="KW-1185">Reference proteome</keyword>
<dbReference type="Proteomes" id="UP001445335">
    <property type="component" value="Unassembled WGS sequence"/>
</dbReference>
<name>A0AAW1QM35_9CHLO</name>
<keyword evidence="2" id="KW-1133">Transmembrane helix</keyword>
<dbReference type="PANTHER" id="PTHR13282:SF6">
    <property type="entry name" value="PROTEIN FAM32A"/>
    <property type="match status" value="1"/>
</dbReference>
<dbReference type="PANTHER" id="PTHR13282">
    <property type="entry name" value="PROTEIN FAM32A"/>
    <property type="match status" value="1"/>
</dbReference>
<accession>A0AAW1QM35</accession>
<feature type="transmembrane region" description="Helical" evidence="2">
    <location>
        <begin position="6"/>
        <end position="29"/>
    </location>
</feature>
<feature type="compositionally biased region" description="Basic and acidic residues" evidence="1">
    <location>
        <begin position="78"/>
        <end position="102"/>
    </location>
</feature>
<dbReference type="InterPro" id="IPR013865">
    <property type="entry name" value="FAM32A"/>
</dbReference>
<dbReference type="EMBL" id="JALJOU010000089">
    <property type="protein sequence ID" value="KAK9822257.1"/>
    <property type="molecule type" value="Genomic_DNA"/>
</dbReference>
<organism evidence="3 4">
    <name type="scientific">Elliptochloris bilobata</name>
    <dbReference type="NCBI Taxonomy" id="381761"/>
    <lineage>
        <taxon>Eukaryota</taxon>
        <taxon>Viridiplantae</taxon>
        <taxon>Chlorophyta</taxon>
        <taxon>core chlorophytes</taxon>
        <taxon>Trebouxiophyceae</taxon>
        <taxon>Trebouxiophyceae incertae sedis</taxon>
        <taxon>Elliptochloris clade</taxon>
        <taxon>Elliptochloris</taxon>
    </lineage>
</organism>
<evidence type="ECO:0000256" key="1">
    <source>
        <dbReference type="SAM" id="MobiDB-lite"/>
    </source>
</evidence>
<evidence type="ECO:0008006" key="5">
    <source>
        <dbReference type="Google" id="ProtNLM"/>
    </source>
</evidence>